<dbReference type="EMBL" id="CP015716">
    <property type="protein sequence ID" value="APU87187.1"/>
    <property type="molecule type" value="Genomic_DNA"/>
</dbReference>
<geneLocation type="plasmid" evidence="1">
    <name>pNPD8_2</name>
</geneLocation>
<dbReference type="AlphaFoldDB" id="A0A1L7JN52"/>
<accession>A0A1L7JN52</accession>
<proteinExistence type="predicted"/>
<name>A0A1L7JN52_CLOBO</name>
<keyword evidence="1" id="KW-0614">Plasmid</keyword>
<protein>
    <submittedName>
        <fullName evidence="1">Putative membrane domain protein</fullName>
    </submittedName>
</protein>
<reference evidence="1" key="1">
    <citation type="submission" date="2016-05" db="EMBL/GenBank/DDBJ databases">
        <authorList>
            <person name="Lavstsen T."/>
            <person name="Jespersen J.S."/>
        </authorList>
    </citation>
    <scope>NUCLEOTIDE SEQUENCE</scope>
    <source>
        <strain evidence="1">CDC69096</strain>
        <plasmid evidence="1">pNPD8_2</plasmid>
    </source>
</reference>
<gene>
    <name evidence="1" type="ORF">NPD8_3892</name>
</gene>
<sequence>MTNKPATNNGDNQATQSTGFIRAAKKYLKEPLALLEMLQNYLVYLLY</sequence>
<evidence type="ECO:0000313" key="1">
    <source>
        <dbReference type="EMBL" id="APU87187.1"/>
    </source>
</evidence>
<organism evidence="1">
    <name type="scientific">Clostridium botulinum</name>
    <dbReference type="NCBI Taxonomy" id="1491"/>
    <lineage>
        <taxon>Bacteria</taxon>
        <taxon>Bacillati</taxon>
        <taxon>Bacillota</taxon>
        <taxon>Clostridia</taxon>
        <taxon>Eubacteriales</taxon>
        <taxon>Clostridiaceae</taxon>
        <taxon>Clostridium</taxon>
    </lineage>
</organism>